<keyword evidence="5" id="KW-1185">Reference proteome</keyword>
<feature type="modified residue" description="4-aspartylphosphate" evidence="1">
    <location>
        <position position="54"/>
    </location>
</feature>
<evidence type="ECO:0000256" key="1">
    <source>
        <dbReference type="PROSITE-ProRule" id="PRU00169"/>
    </source>
</evidence>
<feature type="domain" description="HTH LytTR-type" evidence="3">
    <location>
        <begin position="126"/>
        <end position="223"/>
    </location>
</feature>
<dbReference type="Pfam" id="PF04397">
    <property type="entry name" value="LytTR"/>
    <property type="match status" value="1"/>
</dbReference>
<dbReference type="SUPFAM" id="SSF52172">
    <property type="entry name" value="CheY-like"/>
    <property type="match status" value="1"/>
</dbReference>
<feature type="domain" description="Response regulatory" evidence="2">
    <location>
        <begin position="3"/>
        <end position="114"/>
    </location>
</feature>
<accession>T2KK17</accession>
<evidence type="ECO:0000313" key="4">
    <source>
        <dbReference type="EMBL" id="CDF79237.1"/>
    </source>
</evidence>
<evidence type="ECO:0000259" key="2">
    <source>
        <dbReference type="PROSITE" id="PS50110"/>
    </source>
</evidence>
<evidence type="ECO:0000259" key="3">
    <source>
        <dbReference type="PROSITE" id="PS50930"/>
    </source>
</evidence>
<dbReference type="InterPro" id="IPR011006">
    <property type="entry name" value="CheY-like_superfamily"/>
</dbReference>
<dbReference type="eggNOG" id="COG3279">
    <property type="taxonomic scope" value="Bacteria"/>
</dbReference>
<dbReference type="HOGENOM" id="CLU_000445_14_1_10"/>
<evidence type="ECO:0000313" key="5">
    <source>
        <dbReference type="Proteomes" id="UP000016160"/>
    </source>
</evidence>
<dbReference type="InterPro" id="IPR046947">
    <property type="entry name" value="LytR-like"/>
</dbReference>
<dbReference type="PANTHER" id="PTHR37299:SF1">
    <property type="entry name" value="STAGE 0 SPORULATION PROTEIN A HOMOLOG"/>
    <property type="match status" value="1"/>
</dbReference>
<protein>
    <submittedName>
        <fullName evidence="4">Two-component system response regulator, LytTR f amily</fullName>
    </submittedName>
</protein>
<organism evidence="4 5">
    <name type="scientific">Formosa agariphila (strain DSM 15362 / KCTC 12365 / LMG 23005 / KMM 3901 / M-2Alg 35-1)</name>
    <dbReference type="NCBI Taxonomy" id="1347342"/>
    <lineage>
        <taxon>Bacteria</taxon>
        <taxon>Pseudomonadati</taxon>
        <taxon>Bacteroidota</taxon>
        <taxon>Flavobacteriia</taxon>
        <taxon>Flavobacteriales</taxon>
        <taxon>Flavobacteriaceae</taxon>
        <taxon>Formosa</taxon>
    </lineage>
</organism>
<dbReference type="GO" id="GO:0003677">
    <property type="term" value="F:DNA binding"/>
    <property type="evidence" value="ECO:0007669"/>
    <property type="project" value="InterPro"/>
</dbReference>
<proteinExistence type="predicted"/>
<dbReference type="InterPro" id="IPR007492">
    <property type="entry name" value="LytTR_DNA-bd_dom"/>
</dbReference>
<dbReference type="RefSeq" id="WP_038529266.1">
    <property type="nucleotide sequence ID" value="NZ_HG315671.1"/>
</dbReference>
<dbReference type="PROSITE" id="PS50930">
    <property type="entry name" value="HTH_LYTTR"/>
    <property type="match status" value="1"/>
</dbReference>
<keyword evidence="1" id="KW-0597">Phosphoprotein</keyword>
<dbReference type="GO" id="GO:0000156">
    <property type="term" value="F:phosphorelay response regulator activity"/>
    <property type="evidence" value="ECO:0007669"/>
    <property type="project" value="InterPro"/>
</dbReference>
<dbReference type="Gene3D" id="3.40.50.2300">
    <property type="match status" value="1"/>
</dbReference>
<name>T2KK17_FORAG</name>
<dbReference type="InterPro" id="IPR001789">
    <property type="entry name" value="Sig_transdc_resp-reg_receiver"/>
</dbReference>
<gene>
    <name evidence="4" type="ORF">BN863_15250</name>
</gene>
<dbReference type="SMART" id="SM00448">
    <property type="entry name" value="REC"/>
    <property type="match status" value="1"/>
</dbReference>
<dbReference type="Gene3D" id="2.40.50.1020">
    <property type="entry name" value="LytTr DNA-binding domain"/>
    <property type="match status" value="1"/>
</dbReference>
<dbReference type="Proteomes" id="UP000016160">
    <property type="component" value="Chromosome"/>
</dbReference>
<dbReference type="PANTHER" id="PTHR37299">
    <property type="entry name" value="TRANSCRIPTIONAL REGULATOR-RELATED"/>
    <property type="match status" value="1"/>
</dbReference>
<dbReference type="PROSITE" id="PS50110">
    <property type="entry name" value="RESPONSE_REGULATORY"/>
    <property type="match status" value="1"/>
</dbReference>
<dbReference type="STRING" id="1347342.BN863_15250"/>
<sequence>MYKCIIIDDEELARTLLETYVKKLDFLELKGSFENPLDALKLLKTEHIDLIFLDIQMPDLKGTDFAKLIPAETKVIFTTAYSEYAIQGFELNALDYLLKPITFERFLKAVNKLKADVVEIPKSESITVKSGYDLHKIKLADINYIESDSEYVVFHLDNRKIMSYQTLKSLEKSLPEALFIRVHRSYIVNKQHVTGLKGRDLILDTVTIPVSDSYYDTVKSTLF</sequence>
<dbReference type="EMBL" id="HG315671">
    <property type="protein sequence ID" value="CDF79237.1"/>
    <property type="molecule type" value="Genomic_DNA"/>
</dbReference>
<reference evidence="4 5" key="1">
    <citation type="journal article" date="2013" name="Appl. Environ. Microbiol.">
        <title>The genome of the alga-associated marine flavobacterium Formosa agariphila KMM 3901T reveals a broad potential for degradation of algal polysaccharides.</title>
        <authorList>
            <person name="Mann A.J."/>
            <person name="Hahnke R.L."/>
            <person name="Huang S."/>
            <person name="Werner J."/>
            <person name="Xing P."/>
            <person name="Barbeyron T."/>
            <person name="Huettel B."/>
            <person name="Stueber K."/>
            <person name="Reinhardt R."/>
            <person name="Harder J."/>
            <person name="Gloeckner F.O."/>
            <person name="Amann R.I."/>
            <person name="Teeling H."/>
        </authorList>
    </citation>
    <scope>NUCLEOTIDE SEQUENCE [LARGE SCALE GENOMIC DNA]</scope>
    <source>
        <strain evidence="5">DSM 15362 / KCTC 12365 / LMG 23005 / KMM 3901</strain>
    </source>
</reference>
<dbReference type="OrthoDB" id="2168082at2"/>
<dbReference type="PATRIC" id="fig|1347342.6.peg.1533"/>
<dbReference type="AlphaFoldDB" id="T2KK17"/>
<dbReference type="Pfam" id="PF00072">
    <property type="entry name" value="Response_reg"/>
    <property type="match status" value="1"/>
</dbReference>
<dbReference type="SMART" id="SM00850">
    <property type="entry name" value="LytTR"/>
    <property type="match status" value="1"/>
</dbReference>